<protein>
    <submittedName>
        <fullName evidence="10">Uncharacterized protein</fullName>
    </submittedName>
</protein>
<keyword evidence="11" id="KW-1185">Reference proteome</keyword>
<dbReference type="InterPro" id="IPR008844">
    <property type="entry name" value="Spore_GerAC-like"/>
</dbReference>
<keyword evidence="3" id="KW-0309">Germination</keyword>
<dbReference type="PANTHER" id="PTHR35789">
    <property type="entry name" value="SPORE GERMINATION PROTEIN B3"/>
    <property type="match status" value="1"/>
</dbReference>
<evidence type="ECO:0000256" key="7">
    <source>
        <dbReference type="ARBA" id="ARBA00023288"/>
    </source>
</evidence>
<dbReference type="InterPro" id="IPR038501">
    <property type="entry name" value="Spore_GerAC_C_sf"/>
</dbReference>
<dbReference type="Proteomes" id="UP000284177">
    <property type="component" value="Unassembled WGS sequence"/>
</dbReference>
<dbReference type="GO" id="GO:0016020">
    <property type="term" value="C:membrane"/>
    <property type="evidence" value="ECO:0007669"/>
    <property type="project" value="UniProtKB-SubCell"/>
</dbReference>
<dbReference type="GO" id="GO:0009847">
    <property type="term" value="P:spore germination"/>
    <property type="evidence" value="ECO:0007669"/>
    <property type="project" value="InterPro"/>
</dbReference>
<evidence type="ECO:0000256" key="6">
    <source>
        <dbReference type="ARBA" id="ARBA00023139"/>
    </source>
</evidence>
<gene>
    <name evidence="10" type="ORF">BET03_12710</name>
</gene>
<organism evidence="10 11">
    <name type="scientific">Thermohalobacter berrensis</name>
    <dbReference type="NCBI Taxonomy" id="99594"/>
    <lineage>
        <taxon>Bacteria</taxon>
        <taxon>Bacillati</taxon>
        <taxon>Bacillota</taxon>
        <taxon>Tissierellia</taxon>
        <taxon>Tissierellales</taxon>
        <taxon>Thermohalobacteraceae</taxon>
        <taxon>Thermohalobacter</taxon>
    </lineage>
</organism>
<dbReference type="InterPro" id="IPR046953">
    <property type="entry name" value="Spore_GerAC-like_C"/>
</dbReference>
<dbReference type="OrthoDB" id="2569624at2"/>
<comment type="caution">
    <text evidence="10">The sequence shown here is derived from an EMBL/GenBank/DDBJ whole genome shotgun (WGS) entry which is preliminary data.</text>
</comment>
<feature type="domain" description="Spore germination GerAC-like C-terminal" evidence="8">
    <location>
        <begin position="235"/>
        <end position="402"/>
    </location>
</feature>
<keyword evidence="6" id="KW-0564">Palmitate</keyword>
<comment type="similarity">
    <text evidence="2">Belongs to the GerABKC lipoprotein family.</text>
</comment>
<dbReference type="NCBIfam" id="TIGR02887">
    <property type="entry name" value="spore_ger_x_C"/>
    <property type="match status" value="1"/>
</dbReference>
<keyword evidence="7" id="KW-0449">Lipoprotein</keyword>
<sequence length="408" mass="46210">MKRKNSKNKLLIIISLFMITSILPGCWDRVEIEELGIVVGMAIDLTEPEKSALRKNLETREKERPKHHRITLTQQFIIPRALIQGGGQNQGGGGQKPYSNIESEGDTILAVARQYASQSSRVTHYRHLKVIVLSEEVARLFNIKNLLNVFLRDPEIERDVKIMISEGKAFKALDVAPKKEQIPAFKLNQLVDNMRRSARIAPEVTIADMSKRLVAKSSFIVQRVIPHKDEVKLAGAAVISGKTRKMIGWLGEEEVDGINWLTGQTRGGVVEAVDEKTDEYIVYDIQSVTSKIIPEVKDGKISFTIEINSEGAIGEDWLIPGNAFKNEFLIRAKQAIKREVRNIVDDALNKTQKQFKVDVIGCGKQLSIKYPQVWQQVKDNWDEYFSKIPVNVQIKINIRTFGRRGTKR</sequence>
<dbReference type="Pfam" id="PF25198">
    <property type="entry name" value="Spore_GerAC_N"/>
    <property type="match status" value="1"/>
</dbReference>
<dbReference type="Gene3D" id="3.30.300.210">
    <property type="entry name" value="Nutrient germinant receptor protein C, domain 3"/>
    <property type="match status" value="1"/>
</dbReference>
<reference evidence="10 11" key="1">
    <citation type="submission" date="2016-08" db="EMBL/GenBank/DDBJ databases">
        <title>Novel Firmicutes and Novel Genomes.</title>
        <authorList>
            <person name="Poppleton D.I."/>
            <person name="Gribaldo S."/>
        </authorList>
    </citation>
    <scope>NUCLEOTIDE SEQUENCE [LARGE SCALE GENOMIC DNA]</scope>
    <source>
        <strain evidence="10 11">CTT3</strain>
    </source>
</reference>
<evidence type="ECO:0000259" key="8">
    <source>
        <dbReference type="Pfam" id="PF05504"/>
    </source>
</evidence>
<name>A0A419T1N6_9FIRM</name>
<proteinExistence type="inferred from homology"/>
<evidence type="ECO:0000313" key="10">
    <source>
        <dbReference type="EMBL" id="RKD31387.1"/>
    </source>
</evidence>
<accession>A0A419T1N6</accession>
<feature type="domain" description="Spore germination protein N-terminal" evidence="9">
    <location>
        <begin position="28"/>
        <end position="222"/>
    </location>
</feature>
<dbReference type="RefSeq" id="WP_120169425.1">
    <property type="nucleotide sequence ID" value="NZ_MCIB01000020.1"/>
</dbReference>
<evidence type="ECO:0000256" key="2">
    <source>
        <dbReference type="ARBA" id="ARBA00007886"/>
    </source>
</evidence>
<keyword evidence="5" id="KW-0472">Membrane</keyword>
<dbReference type="AlphaFoldDB" id="A0A419T1N6"/>
<evidence type="ECO:0000259" key="9">
    <source>
        <dbReference type="Pfam" id="PF25198"/>
    </source>
</evidence>
<evidence type="ECO:0000313" key="11">
    <source>
        <dbReference type="Proteomes" id="UP000284177"/>
    </source>
</evidence>
<evidence type="ECO:0000256" key="3">
    <source>
        <dbReference type="ARBA" id="ARBA00022544"/>
    </source>
</evidence>
<evidence type="ECO:0000256" key="5">
    <source>
        <dbReference type="ARBA" id="ARBA00023136"/>
    </source>
</evidence>
<dbReference type="EMBL" id="MCIB01000020">
    <property type="protein sequence ID" value="RKD31387.1"/>
    <property type="molecule type" value="Genomic_DNA"/>
</dbReference>
<dbReference type="Pfam" id="PF05504">
    <property type="entry name" value="Spore_GerAC"/>
    <property type="match status" value="1"/>
</dbReference>
<keyword evidence="4" id="KW-0732">Signal</keyword>
<evidence type="ECO:0000256" key="1">
    <source>
        <dbReference type="ARBA" id="ARBA00004635"/>
    </source>
</evidence>
<dbReference type="PANTHER" id="PTHR35789:SF1">
    <property type="entry name" value="SPORE GERMINATION PROTEIN B3"/>
    <property type="match status" value="1"/>
</dbReference>
<evidence type="ECO:0000256" key="4">
    <source>
        <dbReference type="ARBA" id="ARBA00022729"/>
    </source>
</evidence>
<dbReference type="InterPro" id="IPR057336">
    <property type="entry name" value="GerAC_N"/>
</dbReference>
<comment type="subcellular location">
    <subcellularLocation>
        <location evidence="1">Membrane</location>
        <topology evidence="1">Lipid-anchor</topology>
    </subcellularLocation>
</comment>